<dbReference type="InterPro" id="IPR002716">
    <property type="entry name" value="PIN_dom"/>
</dbReference>
<dbReference type="InterPro" id="IPR022907">
    <property type="entry name" value="VapC_family"/>
</dbReference>
<keyword evidence="11" id="KW-1185">Reference proteome</keyword>
<keyword evidence="4 8" id="KW-0479">Metal-binding</keyword>
<dbReference type="GO" id="GO:0090729">
    <property type="term" value="F:toxin activity"/>
    <property type="evidence" value="ECO:0007669"/>
    <property type="project" value="UniProtKB-KW"/>
</dbReference>
<dbReference type="SUPFAM" id="SSF88723">
    <property type="entry name" value="PIN domain-like"/>
    <property type="match status" value="1"/>
</dbReference>
<dbReference type="GO" id="GO:0004540">
    <property type="term" value="F:RNA nuclease activity"/>
    <property type="evidence" value="ECO:0007669"/>
    <property type="project" value="InterPro"/>
</dbReference>
<evidence type="ECO:0000256" key="8">
    <source>
        <dbReference type="HAMAP-Rule" id="MF_00265"/>
    </source>
</evidence>
<organism evidence="10 11">
    <name type="scientific">Mesorhizobium hungaricum</name>
    <dbReference type="NCBI Taxonomy" id="1566387"/>
    <lineage>
        <taxon>Bacteria</taxon>
        <taxon>Pseudomonadati</taxon>
        <taxon>Pseudomonadota</taxon>
        <taxon>Alphaproteobacteria</taxon>
        <taxon>Hyphomicrobiales</taxon>
        <taxon>Phyllobacteriaceae</taxon>
        <taxon>Mesorhizobium</taxon>
    </lineage>
</organism>
<evidence type="ECO:0000313" key="10">
    <source>
        <dbReference type="EMBL" id="OCX19952.1"/>
    </source>
</evidence>
<evidence type="ECO:0000256" key="7">
    <source>
        <dbReference type="ARBA" id="ARBA00038093"/>
    </source>
</evidence>
<dbReference type="EC" id="3.1.-.-" evidence="8"/>
<dbReference type="GO" id="GO:0000287">
    <property type="term" value="F:magnesium ion binding"/>
    <property type="evidence" value="ECO:0007669"/>
    <property type="project" value="UniProtKB-UniRule"/>
</dbReference>
<dbReference type="EMBL" id="MDEO01000030">
    <property type="protein sequence ID" value="OCX19952.1"/>
    <property type="molecule type" value="Genomic_DNA"/>
</dbReference>
<dbReference type="GO" id="GO:0016787">
    <property type="term" value="F:hydrolase activity"/>
    <property type="evidence" value="ECO:0007669"/>
    <property type="project" value="UniProtKB-KW"/>
</dbReference>
<dbReference type="RefSeq" id="WP_024923650.1">
    <property type="nucleotide sequence ID" value="NZ_MDEO01000030.1"/>
</dbReference>
<accession>A0A1C2DYX5</accession>
<comment type="similarity">
    <text evidence="7 8">Belongs to the PINc/VapC protein family.</text>
</comment>
<comment type="cofactor">
    <cofactor evidence="1 8">
        <name>Mg(2+)</name>
        <dbReference type="ChEBI" id="CHEBI:18420"/>
    </cofactor>
</comment>
<dbReference type="Gene3D" id="3.40.50.1010">
    <property type="entry name" value="5'-nuclease"/>
    <property type="match status" value="1"/>
</dbReference>
<keyword evidence="6 8" id="KW-0460">Magnesium</keyword>
<dbReference type="PANTHER" id="PTHR33653:SF1">
    <property type="entry name" value="RIBONUCLEASE VAPC2"/>
    <property type="match status" value="1"/>
</dbReference>
<keyword evidence="3 8" id="KW-0540">Nuclease</keyword>
<keyword evidence="2 8" id="KW-1277">Toxin-antitoxin system</keyword>
<dbReference type="Proteomes" id="UP000094412">
    <property type="component" value="Unassembled WGS sequence"/>
</dbReference>
<comment type="caution">
    <text evidence="10">The sequence shown here is derived from an EMBL/GenBank/DDBJ whole genome shotgun (WGS) entry which is preliminary data.</text>
</comment>
<comment type="function">
    <text evidence="8">Toxic component of a toxin-antitoxin (TA) system. An RNase.</text>
</comment>
<feature type="domain" description="PIN" evidence="9">
    <location>
        <begin position="1"/>
        <end position="124"/>
    </location>
</feature>
<keyword evidence="8" id="KW-0800">Toxin</keyword>
<feature type="binding site" evidence="8">
    <location>
        <position position="4"/>
    </location>
    <ligand>
        <name>Mg(2+)</name>
        <dbReference type="ChEBI" id="CHEBI:18420"/>
    </ligand>
</feature>
<keyword evidence="5 8" id="KW-0378">Hydrolase</keyword>
<evidence type="ECO:0000256" key="2">
    <source>
        <dbReference type="ARBA" id="ARBA00022649"/>
    </source>
</evidence>
<evidence type="ECO:0000256" key="6">
    <source>
        <dbReference type="ARBA" id="ARBA00022842"/>
    </source>
</evidence>
<dbReference type="InterPro" id="IPR029060">
    <property type="entry name" value="PIN-like_dom_sf"/>
</dbReference>
<proteinExistence type="inferred from homology"/>
<dbReference type="OrthoDB" id="32625at2"/>
<dbReference type="CDD" id="cd09871">
    <property type="entry name" value="PIN_MtVapC28-VapC30-like"/>
    <property type="match status" value="1"/>
</dbReference>
<evidence type="ECO:0000256" key="3">
    <source>
        <dbReference type="ARBA" id="ARBA00022722"/>
    </source>
</evidence>
<evidence type="ECO:0000256" key="5">
    <source>
        <dbReference type="ARBA" id="ARBA00022801"/>
    </source>
</evidence>
<evidence type="ECO:0000313" key="11">
    <source>
        <dbReference type="Proteomes" id="UP000094412"/>
    </source>
</evidence>
<dbReference type="AlphaFoldDB" id="A0A1C2DYX5"/>
<dbReference type="STRING" id="1566387.QV13_10170"/>
<dbReference type="PANTHER" id="PTHR33653">
    <property type="entry name" value="RIBONUCLEASE VAPC2"/>
    <property type="match status" value="1"/>
</dbReference>
<evidence type="ECO:0000256" key="4">
    <source>
        <dbReference type="ARBA" id="ARBA00022723"/>
    </source>
</evidence>
<dbReference type="HAMAP" id="MF_00265">
    <property type="entry name" value="VapC_Nob1"/>
    <property type="match status" value="1"/>
</dbReference>
<dbReference type="InterPro" id="IPR050556">
    <property type="entry name" value="Type_II_TA_system_RNase"/>
</dbReference>
<feature type="binding site" evidence="8">
    <location>
        <position position="99"/>
    </location>
    <ligand>
        <name>Mg(2+)</name>
        <dbReference type="ChEBI" id="CHEBI:18420"/>
    </ligand>
</feature>
<sequence>MIVDTSVLIAILLAEEGFENYLRVLQQAPLKRIAAPTLLEATMVILGRKGEQGPELLDDLLRTAQIETTTFTPDHAAVARQAFLRYGKGRHAAGLNFGDCISYATAKLEAMPLLFKGDDFRQTDIEAAA</sequence>
<name>A0A1C2DYX5_9HYPH</name>
<dbReference type="Pfam" id="PF01850">
    <property type="entry name" value="PIN"/>
    <property type="match status" value="1"/>
</dbReference>
<gene>
    <name evidence="8" type="primary">vapC</name>
    <name evidence="10" type="ORF">QV13_10170</name>
</gene>
<reference evidence="10 11" key="1">
    <citation type="submission" date="2016-08" db="EMBL/GenBank/DDBJ databases">
        <title>Whole genome sequence of Mesorhizobium sp. strain UASWS1009 isolated from industrial sewage.</title>
        <authorList>
            <person name="Crovadore J."/>
            <person name="Calmin G."/>
            <person name="Chablais R."/>
            <person name="Cochard B."/>
            <person name="Lefort F."/>
        </authorList>
    </citation>
    <scope>NUCLEOTIDE SEQUENCE [LARGE SCALE GENOMIC DNA]</scope>
    <source>
        <strain evidence="10 11">UASWS1009</strain>
    </source>
</reference>
<evidence type="ECO:0000259" key="9">
    <source>
        <dbReference type="Pfam" id="PF01850"/>
    </source>
</evidence>
<protein>
    <recommendedName>
        <fullName evidence="8">Ribonuclease VapC</fullName>
        <shortName evidence="8">RNase VapC</shortName>
        <ecNumber evidence="8">3.1.-.-</ecNumber>
    </recommendedName>
    <alternativeName>
        <fullName evidence="8">Toxin VapC</fullName>
    </alternativeName>
</protein>
<evidence type="ECO:0000256" key="1">
    <source>
        <dbReference type="ARBA" id="ARBA00001946"/>
    </source>
</evidence>